<dbReference type="Proteomes" id="UP000501690">
    <property type="component" value="Linkage Group LG3"/>
</dbReference>
<accession>A0A4D6LC05</accession>
<organism evidence="1 2">
    <name type="scientific">Vigna unguiculata</name>
    <name type="common">Cowpea</name>
    <dbReference type="NCBI Taxonomy" id="3917"/>
    <lineage>
        <taxon>Eukaryota</taxon>
        <taxon>Viridiplantae</taxon>
        <taxon>Streptophyta</taxon>
        <taxon>Embryophyta</taxon>
        <taxon>Tracheophyta</taxon>
        <taxon>Spermatophyta</taxon>
        <taxon>Magnoliopsida</taxon>
        <taxon>eudicotyledons</taxon>
        <taxon>Gunneridae</taxon>
        <taxon>Pentapetalae</taxon>
        <taxon>rosids</taxon>
        <taxon>fabids</taxon>
        <taxon>Fabales</taxon>
        <taxon>Fabaceae</taxon>
        <taxon>Papilionoideae</taxon>
        <taxon>50 kb inversion clade</taxon>
        <taxon>NPAAA clade</taxon>
        <taxon>indigoferoid/millettioid clade</taxon>
        <taxon>Phaseoleae</taxon>
        <taxon>Vigna</taxon>
    </lineage>
</organism>
<evidence type="ECO:0000313" key="2">
    <source>
        <dbReference type="Proteomes" id="UP000501690"/>
    </source>
</evidence>
<protein>
    <submittedName>
        <fullName evidence="1">Uncharacterized protein</fullName>
    </submittedName>
</protein>
<reference evidence="1 2" key="1">
    <citation type="submission" date="2019-04" db="EMBL/GenBank/DDBJ databases">
        <title>An improved genome assembly and genetic linkage map for asparagus bean, Vigna unguiculata ssp. sesquipedialis.</title>
        <authorList>
            <person name="Xia Q."/>
            <person name="Zhang R."/>
            <person name="Dong Y."/>
        </authorList>
    </citation>
    <scope>NUCLEOTIDE SEQUENCE [LARGE SCALE GENOMIC DNA]</scope>
    <source>
        <tissue evidence="1">Leaf</tissue>
    </source>
</reference>
<proteinExistence type="predicted"/>
<keyword evidence="2" id="KW-1185">Reference proteome</keyword>
<evidence type="ECO:0000313" key="1">
    <source>
        <dbReference type="EMBL" id="QCD86088.1"/>
    </source>
</evidence>
<dbReference type="AlphaFoldDB" id="A0A4D6LC05"/>
<sequence>MGGNKKKRNVVTRLYVRDARPKKVKISREIHRGVSGIGLLLGLYHSYGKRSKKKIRLLPKHPSNLVCKKAAKSDVPVLRPDQSHEFSILMLISLRYSDYSRAILCVIVYFKIILETWDMPIGKPILLTCLAGTYLSSYLRGPYLRSQQAMGYNKECTFLFGGRGSTKKLFQHAIGRNYSLGCSHSDAEKVISTLAQHFPYLRERIILRKQASRMVELKRSTLRARSSINSAKASQSTASEKTSYYSIKMNARIGSELPRLYDPARHYCRALWARLSRSQLLTDRLAIQEQLLSLTQFRLSTTICISKQGKGFSTCYARRQYYYCYTRLPGLTVSPPTLGRSHTLDTVGQIRTERPLDHYTMEHLLTPLVRELGKGEERSNLDLHRPPYVMLTNPADPSPDA</sequence>
<name>A0A4D6LC05_VIGUN</name>
<dbReference type="EMBL" id="CP039347">
    <property type="protein sequence ID" value="QCD86088.1"/>
    <property type="molecule type" value="Genomic_DNA"/>
</dbReference>
<gene>
    <name evidence="1" type="ORF">DEO72_LG3g609</name>
</gene>